<sequence>MRQPSDLLDYEATNAAIGWLIVVVLCAVGVERAFAGAEQWVGVVAVTVVAALVPPVVARDPKEMVAWEVLAVAAVPVAAPSVGVAPDRAAYAVVAALALVVAVELDAFTDVEMTPDFAVGFVVVLTMAVAGLWVVVRYGYDAAFGTHLLGEQNAVMWELILATAIGVVAGAVFEAYVRRVSPGHGIDRTPWRDLR</sequence>
<dbReference type="RefSeq" id="WP_274322992.1">
    <property type="nucleotide sequence ID" value="NZ_CP118158.1"/>
</dbReference>
<name>A0ABD5Y3I3_9EURY</name>
<dbReference type="AlphaFoldDB" id="A0ABD5Y3I3"/>
<feature type="transmembrane region" description="Helical" evidence="1">
    <location>
        <begin position="117"/>
        <end position="136"/>
    </location>
</feature>
<accession>A0ABD5Y3I3</accession>
<feature type="transmembrane region" description="Helical" evidence="1">
    <location>
        <begin position="156"/>
        <end position="177"/>
    </location>
</feature>
<protein>
    <submittedName>
        <fullName evidence="2">Uncharacterized protein</fullName>
    </submittedName>
</protein>
<reference evidence="2 3" key="1">
    <citation type="journal article" date="2019" name="Int. J. Syst. Evol. Microbiol.">
        <title>The Global Catalogue of Microorganisms (GCM) 10K type strain sequencing project: providing services to taxonomists for standard genome sequencing and annotation.</title>
        <authorList>
            <consortium name="The Broad Institute Genomics Platform"/>
            <consortium name="The Broad Institute Genome Sequencing Center for Infectious Disease"/>
            <person name="Wu L."/>
            <person name="Ma J."/>
        </authorList>
    </citation>
    <scope>NUCLEOTIDE SEQUENCE [LARGE SCALE GENOMIC DNA]</scope>
    <source>
        <strain evidence="2 3">XZYJT29</strain>
    </source>
</reference>
<proteinExistence type="predicted"/>
<gene>
    <name evidence="2" type="ORF">ACFQMA_19020</name>
</gene>
<evidence type="ECO:0000256" key="1">
    <source>
        <dbReference type="SAM" id="Phobius"/>
    </source>
</evidence>
<feature type="transmembrane region" description="Helical" evidence="1">
    <location>
        <begin position="89"/>
        <end position="105"/>
    </location>
</feature>
<evidence type="ECO:0000313" key="3">
    <source>
        <dbReference type="Proteomes" id="UP001596432"/>
    </source>
</evidence>
<organism evidence="2 3">
    <name type="scientific">Halosimplex aquaticum</name>
    <dbReference type="NCBI Taxonomy" id="3026162"/>
    <lineage>
        <taxon>Archaea</taxon>
        <taxon>Methanobacteriati</taxon>
        <taxon>Methanobacteriota</taxon>
        <taxon>Stenosarchaea group</taxon>
        <taxon>Halobacteria</taxon>
        <taxon>Halobacteriales</taxon>
        <taxon>Haloarculaceae</taxon>
        <taxon>Halosimplex</taxon>
    </lineage>
</organism>
<comment type="caution">
    <text evidence="2">The sequence shown here is derived from an EMBL/GenBank/DDBJ whole genome shotgun (WGS) entry which is preliminary data.</text>
</comment>
<feature type="transmembrane region" description="Helical" evidence="1">
    <location>
        <begin position="12"/>
        <end position="34"/>
    </location>
</feature>
<dbReference type="EMBL" id="JBHTAS010000001">
    <property type="protein sequence ID" value="MFC7141915.1"/>
    <property type="molecule type" value="Genomic_DNA"/>
</dbReference>
<evidence type="ECO:0000313" key="2">
    <source>
        <dbReference type="EMBL" id="MFC7141915.1"/>
    </source>
</evidence>
<keyword evidence="3" id="KW-1185">Reference proteome</keyword>
<keyword evidence="1" id="KW-1133">Transmembrane helix</keyword>
<keyword evidence="1" id="KW-0812">Transmembrane</keyword>
<dbReference type="Proteomes" id="UP001596432">
    <property type="component" value="Unassembled WGS sequence"/>
</dbReference>
<feature type="transmembrane region" description="Helical" evidence="1">
    <location>
        <begin position="40"/>
        <end position="58"/>
    </location>
</feature>
<keyword evidence="1" id="KW-0472">Membrane</keyword>
<dbReference type="GeneID" id="78822243"/>